<keyword evidence="2" id="KW-1185">Reference proteome</keyword>
<dbReference type="Proteomes" id="UP000012099">
    <property type="component" value="Unassembled WGS sequence"/>
</dbReference>
<reference evidence="1 2" key="1">
    <citation type="submission" date="2013-01" db="EMBL/GenBank/DDBJ databases">
        <authorList>
            <person name="Harkins D.M."/>
            <person name="Durkin A.S."/>
            <person name="Brinkac L.M."/>
            <person name="Haft D.H."/>
            <person name="Selengut J.D."/>
            <person name="Sanka R."/>
            <person name="DePew J."/>
            <person name="Purushe J."/>
            <person name="Whelen A.C."/>
            <person name="Vinetz J.M."/>
            <person name="Sutton G.G."/>
            <person name="Nierman W.C."/>
            <person name="Fouts D.E."/>
        </authorList>
    </citation>
    <scope>NUCLEOTIDE SEQUENCE [LARGE SCALE GENOMIC DNA]</scope>
    <source>
        <strain evidence="1 2">2007001578</strain>
    </source>
</reference>
<gene>
    <name evidence="1" type="ORF">LEP1GSC035_2375</name>
</gene>
<evidence type="ECO:0000313" key="1">
    <source>
        <dbReference type="EMBL" id="EMN01114.1"/>
    </source>
</evidence>
<dbReference type="EMBL" id="AHMH02000064">
    <property type="protein sequence ID" value="EMN01114.1"/>
    <property type="molecule type" value="Genomic_DNA"/>
</dbReference>
<organism evidence="1 2">
    <name type="scientific">Leptospira noguchii str. 2007001578</name>
    <dbReference type="NCBI Taxonomy" id="1049974"/>
    <lineage>
        <taxon>Bacteria</taxon>
        <taxon>Pseudomonadati</taxon>
        <taxon>Spirochaetota</taxon>
        <taxon>Spirochaetia</taxon>
        <taxon>Leptospirales</taxon>
        <taxon>Leptospiraceae</taxon>
        <taxon>Leptospira</taxon>
    </lineage>
</organism>
<protein>
    <submittedName>
        <fullName evidence="1">Uncharacterized protein</fullName>
    </submittedName>
</protein>
<accession>A0ABP2TA72</accession>
<proteinExistence type="predicted"/>
<comment type="caution">
    <text evidence="1">The sequence shown here is derived from an EMBL/GenBank/DDBJ whole genome shotgun (WGS) entry which is preliminary data.</text>
</comment>
<evidence type="ECO:0000313" key="2">
    <source>
        <dbReference type="Proteomes" id="UP000012099"/>
    </source>
</evidence>
<name>A0ABP2TA72_9LEPT</name>
<sequence length="47" mass="5712">MYVFKFRILENCKFPFVFCKSVVLLEVISILRINYYFRKVIFGLNLS</sequence>